<dbReference type="PANTHER" id="PTHR12126:SF11">
    <property type="entry name" value="NADH DEHYDROGENASE [UBIQUINONE] 1 ALPHA SUBCOMPLEX SUBUNIT 9, MITOCHONDRIAL"/>
    <property type="match status" value="1"/>
</dbReference>
<gene>
    <name evidence="2" type="ORF">JOF53_006124</name>
</gene>
<dbReference type="Pfam" id="PF13460">
    <property type="entry name" value="NAD_binding_10"/>
    <property type="match status" value="1"/>
</dbReference>
<dbReference type="EMBL" id="JAGIOO010000001">
    <property type="protein sequence ID" value="MBP2477252.1"/>
    <property type="molecule type" value="Genomic_DNA"/>
</dbReference>
<reference evidence="2 3" key="1">
    <citation type="submission" date="2021-03" db="EMBL/GenBank/DDBJ databases">
        <title>Sequencing the genomes of 1000 actinobacteria strains.</title>
        <authorList>
            <person name="Klenk H.-P."/>
        </authorList>
    </citation>
    <scope>NUCLEOTIDE SEQUENCE [LARGE SCALE GENOMIC DNA]</scope>
    <source>
        <strain evidence="2 3">DSM 44580</strain>
    </source>
</reference>
<dbReference type="SUPFAM" id="SSF51735">
    <property type="entry name" value="NAD(P)-binding Rossmann-fold domains"/>
    <property type="match status" value="1"/>
</dbReference>
<dbReference type="RefSeq" id="WP_169733932.1">
    <property type="nucleotide sequence ID" value="NZ_JAGIOO010000001.1"/>
</dbReference>
<dbReference type="Proteomes" id="UP001519363">
    <property type="component" value="Unassembled WGS sequence"/>
</dbReference>
<sequence length="259" mass="27242">MGVVLVTGGSGTLGRAVVRALLRDGHEVRVTSRGERRAGTDPRIGWHAVDYATGAGLAEALAGVDAVVHAATGLSGKKDVALTDTVVKAARRAGSPHLVYISIVGVDRVPFPYYRGKLAAERVVSESGLPWTVLRTTQFHDLVLRVVGVLAKSPVVFVPKGVPVQPVEVTEVADRLAALAAAPPSGYAAELGGPETRPVADFLRVYLERTGRRCRIVLPFALPGKVFAAFRDGGHLSPEHAEGSVTFGDYLSANVPGRS</sequence>
<organism evidence="2 3">
    <name type="scientific">Crossiella equi</name>
    <dbReference type="NCBI Taxonomy" id="130796"/>
    <lineage>
        <taxon>Bacteria</taxon>
        <taxon>Bacillati</taxon>
        <taxon>Actinomycetota</taxon>
        <taxon>Actinomycetes</taxon>
        <taxon>Pseudonocardiales</taxon>
        <taxon>Pseudonocardiaceae</taxon>
        <taxon>Crossiella</taxon>
    </lineage>
</organism>
<dbReference type="InterPro" id="IPR036291">
    <property type="entry name" value="NAD(P)-bd_dom_sf"/>
</dbReference>
<proteinExistence type="predicted"/>
<dbReference type="Gene3D" id="3.40.50.720">
    <property type="entry name" value="NAD(P)-binding Rossmann-like Domain"/>
    <property type="match status" value="1"/>
</dbReference>
<keyword evidence="3" id="KW-1185">Reference proteome</keyword>
<dbReference type="InterPro" id="IPR016040">
    <property type="entry name" value="NAD(P)-bd_dom"/>
</dbReference>
<evidence type="ECO:0000259" key="1">
    <source>
        <dbReference type="Pfam" id="PF13460"/>
    </source>
</evidence>
<protein>
    <submittedName>
        <fullName evidence="2">Uncharacterized protein YbjT (DUF2867 family)</fullName>
    </submittedName>
</protein>
<name>A0ABS5ALI5_9PSEU</name>
<evidence type="ECO:0000313" key="3">
    <source>
        <dbReference type="Proteomes" id="UP001519363"/>
    </source>
</evidence>
<dbReference type="InterPro" id="IPR051207">
    <property type="entry name" value="ComplexI_NDUFA9_subunit"/>
</dbReference>
<dbReference type="PANTHER" id="PTHR12126">
    <property type="entry name" value="NADH-UBIQUINONE OXIDOREDUCTASE 39 KDA SUBUNIT-RELATED"/>
    <property type="match status" value="1"/>
</dbReference>
<comment type="caution">
    <text evidence="2">The sequence shown here is derived from an EMBL/GenBank/DDBJ whole genome shotgun (WGS) entry which is preliminary data.</text>
</comment>
<feature type="domain" description="NAD(P)-binding" evidence="1">
    <location>
        <begin position="8"/>
        <end position="141"/>
    </location>
</feature>
<evidence type="ECO:0000313" key="2">
    <source>
        <dbReference type="EMBL" id="MBP2477252.1"/>
    </source>
</evidence>
<accession>A0ABS5ALI5</accession>